<keyword evidence="2" id="KW-1185">Reference proteome</keyword>
<evidence type="ECO:0000313" key="2">
    <source>
        <dbReference type="Proteomes" id="UP000654345"/>
    </source>
</evidence>
<dbReference type="EMBL" id="BNJG01000001">
    <property type="protein sequence ID" value="GHO53963.1"/>
    <property type="molecule type" value="Genomic_DNA"/>
</dbReference>
<accession>A0ABQ3UMP3</accession>
<gene>
    <name evidence="1" type="ORF">KSB_24380</name>
</gene>
<dbReference type="SUPFAM" id="SSF88946">
    <property type="entry name" value="Sigma2 domain of RNA polymerase sigma factors"/>
    <property type="match status" value="1"/>
</dbReference>
<dbReference type="Gene3D" id="1.10.1740.10">
    <property type="match status" value="1"/>
</dbReference>
<protein>
    <recommendedName>
        <fullName evidence="3">RNA polymerase sigma-70 region 2 domain-containing protein</fullName>
    </recommendedName>
</protein>
<evidence type="ECO:0008006" key="3">
    <source>
        <dbReference type="Google" id="ProtNLM"/>
    </source>
</evidence>
<name>A0ABQ3UMP3_9CHLR</name>
<organism evidence="1 2">
    <name type="scientific">Ktedonobacter robiniae</name>
    <dbReference type="NCBI Taxonomy" id="2778365"/>
    <lineage>
        <taxon>Bacteria</taxon>
        <taxon>Bacillati</taxon>
        <taxon>Chloroflexota</taxon>
        <taxon>Ktedonobacteria</taxon>
        <taxon>Ktedonobacterales</taxon>
        <taxon>Ktedonobacteraceae</taxon>
        <taxon>Ktedonobacter</taxon>
    </lineage>
</organism>
<dbReference type="Proteomes" id="UP000654345">
    <property type="component" value="Unassembled WGS sequence"/>
</dbReference>
<comment type="caution">
    <text evidence="1">The sequence shown here is derived from an EMBL/GenBank/DDBJ whole genome shotgun (WGS) entry which is preliminary data.</text>
</comment>
<proteinExistence type="predicted"/>
<dbReference type="RefSeq" id="WP_201370727.1">
    <property type="nucleotide sequence ID" value="NZ_BNJG01000001.1"/>
</dbReference>
<reference evidence="1 2" key="1">
    <citation type="journal article" date="2021" name="Int. J. Syst. Evol. Microbiol.">
        <title>Reticulibacter mediterranei gen. nov., sp. nov., within the new family Reticulibacteraceae fam. nov., and Ktedonospora formicarum gen. nov., sp. nov., Ktedonobacter robiniae sp. nov., Dictyobacter formicarum sp. nov. and Dictyobacter arantiisoli sp. nov., belonging to the class Ktedonobacteria.</title>
        <authorList>
            <person name="Yabe S."/>
            <person name="Zheng Y."/>
            <person name="Wang C.M."/>
            <person name="Sakai Y."/>
            <person name="Abe K."/>
            <person name="Yokota A."/>
            <person name="Donadio S."/>
            <person name="Cavaletti L."/>
            <person name="Monciardini P."/>
        </authorList>
    </citation>
    <scope>NUCLEOTIDE SEQUENCE [LARGE SCALE GENOMIC DNA]</scope>
    <source>
        <strain evidence="1 2">SOSP1-30</strain>
    </source>
</reference>
<sequence length="227" mass="26421">MTKQVNFPSLEDLALAHEQSWSRLYDFLRPTVTFFVYMYTVSAWHGQENDLVEDVLQETVIRIYRQIQLAQASGATPILHLESFCKTIARNYCRDLRRKEKRLEHFPEGDHSFEIYILEEVKDDPVEAIFEALFARPVIFASATLIASFPEKQRQALLIDLAQKNDFDAPIPSLLEEALSKVNINLRAYRDKQPDEQADKARHSSLVSIAYKRLRNEFFQQYAHLVA</sequence>
<dbReference type="InterPro" id="IPR013325">
    <property type="entry name" value="RNA_pol_sigma_r2"/>
</dbReference>
<evidence type="ECO:0000313" key="1">
    <source>
        <dbReference type="EMBL" id="GHO53963.1"/>
    </source>
</evidence>